<comment type="caution">
    <text evidence="2">The sequence shown here is derived from an EMBL/GenBank/DDBJ whole genome shotgun (WGS) entry which is preliminary data.</text>
</comment>
<feature type="compositionally biased region" description="Basic residues" evidence="1">
    <location>
        <begin position="77"/>
        <end position="89"/>
    </location>
</feature>
<proteinExistence type="predicted"/>
<feature type="compositionally biased region" description="Low complexity" evidence="1">
    <location>
        <begin position="67"/>
        <end position="76"/>
    </location>
</feature>
<gene>
    <name evidence="2" type="primary">gb13278</name>
    <name evidence="2" type="ORF">PR202_gb13278</name>
</gene>
<feature type="region of interest" description="Disordered" evidence="1">
    <location>
        <begin position="40"/>
        <end position="89"/>
    </location>
</feature>
<sequence length="127" mass="14192">METTIKPMSCTASMKPMGWASQPRSEGRTMGMVGATAALRRRLPPHPPPRAHHRCRRRGLRRHRGPRAAPRSLLHGAHGRHRGRLHPTGHHCRACPLPHRRLPPAGSLHAPAILLSSFEWRAVVRVP</sequence>
<protein>
    <submittedName>
        <fullName evidence="2">Uncharacterized protein</fullName>
    </submittedName>
</protein>
<organism evidence="2 3">
    <name type="scientific">Eleusine coracana subsp. coracana</name>
    <dbReference type="NCBI Taxonomy" id="191504"/>
    <lineage>
        <taxon>Eukaryota</taxon>
        <taxon>Viridiplantae</taxon>
        <taxon>Streptophyta</taxon>
        <taxon>Embryophyta</taxon>
        <taxon>Tracheophyta</taxon>
        <taxon>Spermatophyta</taxon>
        <taxon>Magnoliopsida</taxon>
        <taxon>Liliopsida</taxon>
        <taxon>Poales</taxon>
        <taxon>Poaceae</taxon>
        <taxon>PACMAD clade</taxon>
        <taxon>Chloridoideae</taxon>
        <taxon>Cynodonteae</taxon>
        <taxon>Eleusininae</taxon>
        <taxon>Eleusine</taxon>
    </lineage>
</organism>
<reference evidence="2" key="1">
    <citation type="journal article" date="2018" name="DNA Res.">
        <title>Multiple hybrid de novo genome assembly of finger millet, an orphan allotetraploid crop.</title>
        <authorList>
            <person name="Hatakeyama M."/>
            <person name="Aluri S."/>
            <person name="Balachadran M.T."/>
            <person name="Sivarajan S.R."/>
            <person name="Patrignani A."/>
            <person name="Gruter S."/>
            <person name="Poveda L."/>
            <person name="Shimizu-Inatsugi R."/>
            <person name="Baeten J."/>
            <person name="Francoijs K.J."/>
            <person name="Nataraja K.N."/>
            <person name="Reddy Y.A.N."/>
            <person name="Phadnis S."/>
            <person name="Ravikumar R.L."/>
            <person name="Schlapbach R."/>
            <person name="Sreeman S.M."/>
            <person name="Shimizu K.K."/>
        </authorList>
    </citation>
    <scope>NUCLEOTIDE SEQUENCE</scope>
</reference>
<reference evidence="2" key="2">
    <citation type="submission" date="2021-12" db="EMBL/GenBank/DDBJ databases">
        <title>Resequencing data analysis of finger millet.</title>
        <authorList>
            <person name="Hatakeyama M."/>
            <person name="Aluri S."/>
            <person name="Balachadran M.T."/>
            <person name="Sivarajan S.R."/>
            <person name="Poveda L."/>
            <person name="Shimizu-Inatsugi R."/>
            <person name="Schlapbach R."/>
            <person name="Sreeman S.M."/>
            <person name="Shimizu K.K."/>
        </authorList>
    </citation>
    <scope>NUCLEOTIDE SEQUENCE</scope>
</reference>
<feature type="compositionally biased region" description="Basic residues" evidence="1">
    <location>
        <begin position="40"/>
        <end position="66"/>
    </location>
</feature>
<keyword evidence="3" id="KW-1185">Reference proteome</keyword>
<dbReference type="AlphaFoldDB" id="A0AAV5ES97"/>
<evidence type="ECO:0000313" key="3">
    <source>
        <dbReference type="Proteomes" id="UP001054889"/>
    </source>
</evidence>
<evidence type="ECO:0000256" key="1">
    <source>
        <dbReference type="SAM" id="MobiDB-lite"/>
    </source>
</evidence>
<evidence type="ECO:0000313" key="2">
    <source>
        <dbReference type="EMBL" id="GJN25451.1"/>
    </source>
</evidence>
<accession>A0AAV5ES97</accession>
<name>A0AAV5ES97_ELECO</name>
<dbReference type="EMBL" id="BQKI01000078">
    <property type="protein sequence ID" value="GJN25451.1"/>
    <property type="molecule type" value="Genomic_DNA"/>
</dbReference>
<dbReference type="Proteomes" id="UP001054889">
    <property type="component" value="Unassembled WGS sequence"/>
</dbReference>